<accession>A0AAV3K5F6</accession>
<dbReference type="InterPro" id="IPR007848">
    <property type="entry name" value="Small_mtfrase_dom"/>
</dbReference>
<dbReference type="EMBL" id="AVST01000001">
    <property type="protein sequence ID" value="ERH73141.1"/>
    <property type="molecule type" value="Genomic_DNA"/>
</dbReference>
<evidence type="ECO:0000256" key="3">
    <source>
        <dbReference type="ARBA" id="ARBA00022691"/>
    </source>
</evidence>
<dbReference type="SUPFAM" id="SSF53335">
    <property type="entry name" value="S-adenosyl-L-methionine-dependent methyltransferases"/>
    <property type="match status" value="1"/>
</dbReference>
<proteinExistence type="predicted"/>
<reference evidence="5 6" key="1">
    <citation type="submission" date="2013-08" db="EMBL/GenBank/DDBJ databases">
        <title>Study of Ammonical-Nitrogen removal by Nitrification Denitrification process using lab isolates.</title>
        <authorList>
            <person name="Khardenavis A.A."/>
            <person name="Pal R.R."/>
            <person name="Kapley A."/>
            <person name="Qureshi A."/>
            <person name="Purohit H.J."/>
        </authorList>
    </citation>
    <scope>NUCLEOTIDE SEQUENCE [LARGE SCALE GENOMIC DNA]</scope>
    <source>
        <strain evidence="5 6">EGD-HP18</strain>
    </source>
</reference>
<sequence length="357" mass="40499">MIDQHFTPPLLASLLVDSLPTAFQPSYIADFAVGEGSLIYAALKKWPRGLNVVANDLSINTLNLLNNDWDKFNVDFLDRRAIANSELKKFENKIDLILLNPPFSQRGIKPILWENTEAKIKSGVALNFIYNSLNFLKSGGFLVAVVPNGCLTSQRDKKALTYLKENYKFKIITHNREATFDKVRVKTSIIMIENIKPTNYQEDIQLSIDKLNPRVFRGKFQMHTASINSFDKGYPLVHTSSLKNNTIDFLNCFKVANKNSIVRGPAVLFPRVGNFNQEKICILSSELEIVISDCIFSIKCKNLAEAECLKKAIYMYWDDFKKNYSGTGALYSSLDKIEYFINSLYLSKCAQLKEIAA</sequence>
<evidence type="ECO:0000259" key="4">
    <source>
        <dbReference type="Pfam" id="PF05175"/>
    </source>
</evidence>
<keyword evidence="2" id="KW-0808">Transferase</keyword>
<dbReference type="GO" id="GO:0009007">
    <property type="term" value="F:site-specific DNA-methyltransferase (adenine-specific) activity"/>
    <property type="evidence" value="ECO:0007669"/>
    <property type="project" value="UniProtKB-EC"/>
</dbReference>
<dbReference type="GO" id="GO:0003676">
    <property type="term" value="F:nucleic acid binding"/>
    <property type="evidence" value="ECO:0007669"/>
    <property type="project" value="InterPro"/>
</dbReference>
<dbReference type="Proteomes" id="UP000016517">
    <property type="component" value="Unassembled WGS sequence"/>
</dbReference>
<comment type="caution">
    <text evidence="5">The sequence shown here is derived from an EMBL/GenBank/DDBJ whole genome shotgun (WGS) entry which is preliminary data.</text>
</comment>
<organism evidence="5 6">
    <name type="scientific">Acinetobacter baumannii EGD-HP18</name>
    <dbReference type="NCBI Taxonomy" id="1358412"/>
    <lineage>
        <taxon>Bacteria</taxon>
        <taxon>Pseudomonadati</taxon>
        <taxon>Pseudomonadota</taxon>
        <taxon>Gammaproteobacteria</taxon>
        <taxon>Moraxellales</taxon>
        <taxon>Moraxellaceae</taxon>
        <taxon>Acinetobacter</taxon>
        <taxon>Acinetobacter calcoaceticus/baumannii complex</taxon>
    </lineage>
</organism>
<dbReference type="SUPFAM" id="SSF116734">
    <property type="entry name" value="DNA methylase specificity domain"/>
    <property type="match status" value="1"/>
</dbReference>
<evidence type="ECO:0000256" key="2">
    <source>
        <dbReference type="ARBA" id="ARBA00022679"/>
    </source>
</evidence>
<dbReference type="PROSITE" id="PS00092">
    <property type="entry name" value="N6_MTASE"/>
    <property type="match status" value="1"/>
</dbReference>
<dbReference type="InterPro" id="IPR002052">
    <property type="entry name" value="DNA_methylase_N6_adenine_CS"/>
</dbReference>
<keyword evidence="1" id="KW-0489">Methyltransferase</keyword>
<gene>
    <name evidence="5" type="ORF">N173_01895</name>
</gene>
<dbReference type="InterPro" id="IPR029063">
    <property type="entry name" value="SAM-dependent_MTases_sf"/>
</dbReference>
<name>A0AAV3K5F6_ACIBA</name>
<evidence type="ECO:0000313" key="6">
    <source>
        <dbReference type="Proteomes" id="UP000016517"/>
    </source>
</evidence>
<dbReference type="Gene3D" id="3.40.50.150">
    <property type="entry name" value="Vaccinia Virus protein VP39"/>
    <property type="match status" value="1"/>
</dbReference>
<dbReference type="Pfam" id="PF05175">
    <property type="entry name" value="MTS"/>
    <property type="match status" value="1"/>
</dbReference>
<protein>
    <recommendedName>
        <fullName evidence="4">Methyltransferase small domain-containing protein</fullName>
    </recommendedName>
</protein>
<dbReference type="PANTHER" id="PTHR33841">
    <property type="entry name" value="DNA METHYLTRANSFERASE YEEA-RELATED"/>
    <property type="match status" value="1"/>
</dbReference>
<keyword evidence="3" id="KW-0949">S-adenosyl-L-methionine</keyword>
<feature type="domain" description="Methyltransferase small" evidence="4">
    <location>
        <begin position="13"/>
        <end position="153"/>
    </location>
</feature>
<evidence type="ECO:0000313" key="5">
    <source>
        <dbReference type="EMBL" id="ERH73141.1"/>
    </source>
</evidence>
<dbReference type="InterPro" id="IPR050953">
    <property type="entry name" value="N4_N6_ade-DNA_methylase"/>
</dbReference>
<evidence type="ECO:0000256" key="1">
    <source>
        <dbReference type="ARBA" id="ARBA00022603"/>
    </source>
</evidence>
<dbReference type="PANTHER" id="PTHR33841:SF4">
    <property type="entry name" value="RESTRICTION MODIFICATION SYSTEM DNA SPECIFICITY DOMAIN"/>
    <property type="match status" value="1"/>
</dbReference>
<dbReference type="GO" id="GO:0032259">
    <property type="term" value="P:methylation"/>
    <property type="evidence" value="ECO:0007669"/>
    <property type="project" value="UniProtKB-KW"/>
</dbReference>
<dbReference type="PRINTS" id="PR00507">
    <property type="entry name" value="N12N6MTFRASE"/>
</dbReference>
<dbReference type="AlphaFoldDB" id="A0AAV3K5F6"/>
<dbReference type="RefSeq" id="WP_021510239.1">
    <property type="nucleotide sequence ID" value="NZ_AVST01000001.1"/>
</dbReference>
<dbReference type="GO" id="GO:0008170">
    <property type="term" value="F:N-methyltransferase activity"/>
    <property type="evidence" value="ECO:0007669"/>
    <property type="project" value="UniProtKB-ARBA"/>
</dbReference>